<evidence type="ECO:0000313" key="3">
    <source>
        <dbReference type="Proteomes" id="UP000002051"/>
    </source>
</evidence>
<dbReference type="EnsemblPlants" id="KEH32679">
    <property type="protein sequence ID" value="KEH32679"/>
    <property type="gene ID" value="MTR_4g133615"/>
</dbReference>
<accession>A0A072US83</accession>
<dbReference type="EMBL" id="CM001220">
    <property type="protein sequence ID" value="KEH32679.1"/>
    <property type="molecule type" value="Genomic_DNA"/>
</dbReference>
<organism evidence="1 3">
    <name type="scientific">Medicago truncatula</name>
    <name type="common">Barrel medic</name>
    <name type="synonym">Medicago tribuloides</name>
    <dbReference type="NCBI Taxonomy" id="3880"/>
    <lineage>
        <taxon>Eukaryota</taxon>
        <taxon>Viridiplantae</taxon>
        <taxon>Streptophyta</taxon>
        <taxon>Embryophyta</taxon>
        <taxon>Tracheophyta</taxon>
        <taxon>Spermatophyta</taxon>
        <taxon>Magnoliopsida</taxon>
        <taxon>eudicotyledons</taxon>
        <taxon>Gunneridae</taxon>
        <taxon>Pentapetalae</taxon>
        <taxon>rosids</taxon>
        <taxon>fabids</taxon>
        <taxon>Fabales</taxon>
        <taxon>Fabaceae</taxon>
        <taxon>Papilionoideae</taxon>
        <taxon>50 kb inversion clade</taxon>
        <taxon>NPAAA clade</taxon>
        <taxon>Hologalegina</taxon>
        <taxon>IRL clade</taxon>
        <taxon>Trifolieae</taxon>
        <taxon>Medicago</taxon>
    </lineage>
</organism>
<dbReference type="AlphaFoldDB" id="A0A072US83"/>
<reference evidence="1 3" key="2">
    <citation type="journal article" date="2014" name="BMC Genomics">
        <title>An improved genome release (version Mt4.0) for the model legume Medicago truncatula.</title>
        <authorList>
            <person name="Tang H."/>
            <person name="Krishnakumar V."/>
            <person name="Bidwell S."/>
            <person name="Rosen B."/>
            <person name="Chan A."/>
            <person name="Zhou S."/>
            <person name="Gentzbittel L."/>
            <person name="Childs K.L."/>
            <person name="Yandell M."/>
            <person name="Gundlach H."/>
            <person name="Mayer K.F."/>
            <person name="Schwartz D.C."/>
            <person name="Town C.D."/>
        </authorList>
    </citation>
    <scope>GENOME REANNOTATION</scope>
    <source>
        <strain evidence="1">A17</strain>
        <strain evidence="2 3">cv. Jemalong A17</strain>
    </source>
</reference>
<evidence type="ECO:0000313" key="2">
    <source>
        <dbReference type="EnsemblPlants" id="KEH32679"/>
    </source>
</evidence>
<sequence>MALEVLGISFPSDVNNGHCNNKICHWHGHFLLISNVALAGVMIDPQEWSLILYFFQHFAANFSGVTKFYFAG</sequence>
<gene>
    <name evidence="1" type="ordered locus">MTR_4g133615</name>
</gene>
<reference evidence="1 3" key="1">
    <citation type="journal article" date="2011" name="Nature">
        <title>The Medicago genome provides insight into the evolution of rhizobial symbioses.</title>
        <authorList>
            <person name="Young N.D."/>
            <person name="Debelle F."/>
            <person name="Oldroyd G.E."/>
            <person name="Geurts R."/>
            <person name="Cannon S.B."/>
            <person name="Udvardi M.K."/>
            <person name="Benedito V.A."/>
            <person name="Mayer K.F."/>
            <person name="Gouzy J."/>
            <person name="Schoof H."/>
            <person name="Van de Peer Y."/>
            <person name="Proost S."/>
            <person name="Cook D.R."/>
            <person name="Meyers B.C."/>
            <person name="Spannagl M."/>
            <person name="Cheung F."/>
            <person name="De Mita S."/>
            <person name="Krishnakumar V."/>
            <person name="Gundlach H."/>
            <person name="Zhou S."/>
            <person name="Mudge J."/>
            <person name="Bharti A.K."/>
            <person name="Murray J.D."/>
            <person name="Naoumkina M.A."/>
            <person name="Rosen B."/>
            <person name="Silverstein K.A."/>
            <person name="Tang H."/>
            <person name="Rombauts S."/>
            <person name="Zhao P.X."/>
            <person name="Zhou P."/>
            <person name="Barbe V."/>
            <person name="Bardou P."/>
            <person name="Bechner M."/>
            <person name="Bellec A."/>
            <person name="Berger A."/>
            <person name="Berges H."/>
            <person name="Bidwell S."/>
            <person name="Bisseling T."/>
            <person name="Choisne N."/>
            <person name="Couloux A."/>
            <person name="Denny R."/>
            <person name="Deshpande S."/>
            <person name="Dai X."/>
            <person name="Doyle J.J."/>
            <person name="Dudez A.M."/>
            <person name="Farmer A.D."/>
            <person name="Fouteau S."/>
            <person name="Franken C."/>
            <person name="Gibelin C."/>
            <person name="Gish J."/>
            <person name="Goldstein S."/>
            <person name="Gonzalez A.J."/>
            <person name="Green P.J."/>
            <person name="Hallab A."/>
            <person name="Hartog M."/>
            <person name="Hua A."/>
            <person name="Humphray S.J."/>
            <person name="Jeong D.H."/>
            <person name="Jing Y."/>
            <person name="Jocker A."/>
            <person name="Kenton S.M."/>
            <person name="Kim D.J."/>
            <person name="Klee K."/>
            <person name="Lai H."/>
            <person name="Lang C."/>
            <person name="Lin S."/>
            <person name="Macmil S.L."/>
            <person name="Magdelenat G."/>
            <person name="Matthews L."/>
            <person name="McCorrison J."/>
            <person name="Monaghan E.L."/>
            <person name="Mun J.H."/>
            <person name="Najar F.Z."/>
            <person name="Nicholson C."/>
            <person name="Noirot C."/>
            <person name="O'Bleness M."/>
            <person name="Paule C.R."/>
            <person name="Poulain J."/>
            <person name="Prion F."/>
            <person name="Qin B."/>
            <person name="Qu C."/>
            <person name="Retzel E.F."/>
            <person name="Riddle C."/>
            <person name="Sallet E."/>
            <person name="Samain S."/>
            <person name="Samson N."/>
            <person name="Sanders I."/>
            <person name="Saurat O."/>
            <person name="Scarpelli C."/>
            <person name="Schiex T."/>
            <person name="Segurens B."/>
            <person name="Severin A.J."/>
            <person name="Sherrier D.J."/>
            <person name="Shi R."/>
            <person name="Sims S."/>
            <person name="Singer S.R."/>
            <person name="Sinharoy S."/>
            <person name="Sterck L."/>
            <person name="Viollet A."/>
            <person name="Wang B.B."/>
            <person name="Wang K."/>
            <person name="Wang M."/>
            <person name="Wang X."/>
            <person name="Warfsmann J."/>
            <person name="Weissenbach J."/>
            <person name="White D.D."/>
            <person name="White J.D."/>
            <person name="Wiley G.B."/>
            <person name="Wincker P."/>
            <person name="Xing Y."/>
            <person name="Yang L."/>
            <person name="Yao Z."/>
            <person name="Ying F."/>
            <person name="Zhai J."/>
            <person name="Zhou L."/>
            <person name="Zuber A."/>
            <person name="Denarie J."/>
            <person name="Dixon R.A."/>
            <person name="May G.D."/>
            <person name="Schwartz D.C."/>
            <person name="Rogers J."/>
            <person name="Quetier F."/>
            <person name="Town C.D."/>
            <person name="Roe B.A."/>
        </authorList>
    </citation>
    <scope>NUCLEOTIDE SEQUENCE [LARGE SCALE GENOMIC DNA]</scope>
    <source>
        <strain evidence="1">A17</strain>
        <strain evidence="2 3">cv. Jemalong A17</strain>
    </source>
</reference>
<reference evidence="2" key="3">
    <citation type="submission" date="2015-04" db="UniProtKB">
        <authorList>
            <consortium name="EnsemblPlants"/>
        </authorList>
    </citation>
    <scope>IDENTIFICATION</scope>
    <source>
        <strain evidence="2">cv. Jemalong A17</strain>
    </source>
</reference>
<keyword evidence="3" id="KW-1185">Reference proteome</keyword>
<dbReference type="HOGENOM" id="CLU_2725997_0_0_1"/>
<dbReference type="Proteomes" id="UP000002051">
    <property type="component" value="Chromosome 4"/>
</dbReference>
<proteinExistence type="predicted"/>
<evidence type="ECO:0000313" key="1">
    <source>
        <dbReference type="EMBL" id="KEH32679.1"/>
    </source>
</evidence>
<protein>
    <submittedName>
        <fullName evidence="1 2">Uncharacterized protein</fullName>
    </submittedName>
</protein>
<name>A0A072US83_MEDTR</name>